<protein>
    <submittedName>
        <fullName evidence="5">Efflux transporter periplasmic adaptor subunit</fullName>
    </submittedName>
</protein>
<evidence type="ECO:0000259" key="3">
    <source>
        <dbReference type="Pfam" id="PF25954"/>
    </source>
</evidence>
<dbReference type="EMBL" id="CP023777">
    <property type="protein sequence ID" value="ATL47682.1"/>
    <property type="molecule type" value="Genomic_DNA"/>
</dbReference>
<evidence type="ECO:0000256" key="1">
    <source>
        <dbReference type="ARBA" id="ARBA00009477"/>
    </source>
</evidence>
<dbReference type="InterPro" id="IPR058647">
    <property type="entry name" value="BSH_CzcB-like"/>
</dbReference>
<evidence type="ECO:0000313" key="6">
    <source>
        <dbReference type="Proteomes" id="UP000220133"/>
    </source>
</evidence>
<evidence type="ECO:0000256" key="2">
    <source>
        <dbReference type="ARBA" id="ARBA00022448"/>
    </source>
</evidence>
<organism evidence="5 6">
    <name type="scientific">Chitinophaga caeni</name>
    <dbReference type="NCBI Taxonomy" id="2029983"/>
    <lineage>
        <taxon>Bacteria</taxon>
        <taxon>Pseudomonadati</taxon>
        <taxon>Bacteroidota</taxon>
        <taxon>Chitinophagia</taxon>
        <taxon>Chitinophagales</taxon>
        <taxon>Chitinophagaceae</taxon>
        <taxon>Chitinophaga</taxon>
    </lineage>
</organism>
<reference evidence="5 6" key="1">
    <citation type="submission" date="2017-10" db="EMBL/GenBank/DDBJ databases">
        <title>Paenichitinophaga pekingensis gen. nov., sp. nov., isolated from activated sludge.</title>
        <authorList>
            <person name="Jin D."/>
            <person name="Kong X."/>
            <person name="Deng Y."/>
            <person name="Bai Z."/>
        </authorList>
    </citation>
    <scope>NUCLEOTIDE SEQUENCE [LARGE SCALE GENOMIC DNA]</scope>
    <source>
        <strain evidence="5 6">13</strain>
    </source>
</reference>
<evidence type="ECO:0000259" key="4">
    <source>
        <dbReference type="Pfam" id="PF25973"/>
    </source>
</evidence>
<proteinExistence type="inferred from homology"/>
<dbReference type="Pfam" id="PF25954">
    <property type="entry name" value="Beta-barrel_RND_2"/>
    <property type="match status" value="1"/>
</dbReference>
<dbReference type="GO" id="GO:0016020">
    <property type="term" value="C:membrane"/>
    <property type="evidence" value="ECO:0007669"/>
    <property type="project" value="InterPro"/>
</dbReference>
<dbReference type="InterPro" id="IPR051909">
    <property type="entry name" value="MFP_Cation_Efflux"/>
</dbReference>
<dbReference type="Gene3D" id="2.40.30.170">
    <property type="match status" value="1"/>
</dbReference>
<dbReference type="InterPro" id="IPR058792">
    <property type="entry name" value="Beta-barrel_RND_2"/>
</dbReference>
<dbReference type="InterPro" id="IPR006143">
    <property type="entry name" value="RND_pump_MFP"/>
</dbReference>
<dbReference type="NCBIfam" id="TIGR01730">
    <property type="entry name" value="RND_mfp"/>
    <property type="match status" value="1"/>
</dbReference>
<accession>A0A291QUX1</accession>
<dbReference type="PANTHER" id="PTHR30097">
    <property type="entry name" value="CATION EFFLUX SYSTEM PROTEIN CUSB"/>
    <property type="match status" value="1"/>
</dbReference>
<keyword evidence="2" id="KW-0813">Transport</keyword>
<feature type="domain" description="CusB-like beta-barrel" evidence="3">
    <location>
        <begin position="244"/>
        <end position="312"/>
    </location>
</feature>
<dbReference type="KEGG" id="cbae:COR50_11170"/>
<dbReference type="Gene3D" id="2.40.50.100">
    <property type="match status" value="1"/>
</dbReference>
<name>A0A291QUX1_9BACT</name>
<gene>
    <name evidence="5" type="ORF">COR50_11170</name>
</gene>
<feature type="domain" description="CzcB-like barrel-sandwich hybrid" evidence="4">
    <location>
        <begin position="91"/>
        <end position="237"/>
    </location>
</feature>
<dbReference type="PANTHER" id="PTHR30097:SF4">
    <property type="entry name" value="SLR6042 PROTEIN"/>
    <property type="match status" value="1"/>
</dbReference>
<dbReference type="GO" id="GO:0022857">
    <property type="term" value="F:transmembrane transporter activity"/>
    <property type="evidence" value="ECO:0007669"/>
    <property type="project" value="InterPro"/>
</dbReference>
<dbReference type="SUPFAM" id="SSF111369">
    <property type="entry name" value="HlyD-like secretion proteins"/>
    <property type="match status" value="1"/>
</dbReference>
<dbReference type="GO" id="GO:0060003">
    <property type="term" value="P:copper ion export"/>
    <property type="evidence" value="ECO:0007669"/>
    <property type="project" value="TreeGrafter"/>
</dbReference>
<dbReference type="GO" id="GO:0030313">
    <property type="term" value="C:cell envelope"/>
    <property type="evidence" value="ECO:0007669"/>
    <property type="project" value="TreeGrafter"/>
</dbReference>
<sequence length="400" mass="44502">MIMSNNINKWIFIFLAIPFSWGCSQNNKATQESAQAMDSTGAHTDEHISSEVVISDLQYNAIGVQEGAITRRTLSHLLKVNGVLDVPPQNMVDVAVPMGGYIKNTELLEGMKIRKGQLLATLENMEYIQLQQDYLENASQLAYLETEYKRQQELSAAEISATKVLQQAKAQYLTTKARVDGLRKKLQFIGISPANIEKNGISPTIQIYSPINGYVFQVNVNIGKYVTPNDVLFKIVDADHLHAELTVFERDVNSIRMGQTVRLSLPNETKERLAKVYLIGKVIDAERTVRVHCHLEQEDENLIPGMFVKAFIETAPADQWALPSNAVVDFEGANYVFIKKKGSQGHEYDFVPVNVTAESDDYKGVQLPDEVDPEASTFVLKGAYDLLAALKTAEGGDHGH</sequence>
<comment type="similarity">
    <text evidence="1">Belongs to the membrane fusion protein (MFP) (TC 8.A.1) family.</text>
</comment>
<evidence type="ECO:0000313" key="5">
    <source>
        <dbReference type="EMBL" id="ATL47682.1"/>
    </source>
</evidence>
<dbReference type="Proteomes" id="UP000220133">
    <property type="component" value="Chromosome"/>
</dbReference>
<dbReference type="Pfam" id="PF25973">
    <property type="entry name" value="BSH_CzcB"/>
    <property type="match status" value="1"/>
</dbReference>
<keyword evidence="6" id="KW-1185">Reference proteome</keyword>
<dbReference type="GO" id="GO:0015679">
    <property type="term" value="P:plasma membrane copper ion transport"/>
    <property type="evidence" value="ECO:0007669"/>
    <property type="project" value="TreeGrafter"/>
</dbReference>
<dbReference type="AlphaFoldDB" id="A0A291QUX1"/>